<name>A0A0A5G4G5_9BACI</name>
<dbReference type="EMBL" id="AVPG01000017">
    <property type="protein sequence ID" value="KGX86013.1"/>
    <property type="molecule type" value="Genomic_DNA"/>
</dbReference>
<reference evidence="2 3" key="1">
    <citation type="submission" date="2013-08" db="EMBL/GenBank/DDBJ databases">
        <authorList>
            <person name="Huang J."/>
            <person name="Wang G."/>
        </authorList>
    </citation>
    <scope>NUCLEOTIDE SEQUENCE [LARGE SCALE GENOMIC DNA]</scope>
    <source>
        <strain evidence="2 3">JSM 072002</strain>
    </source>
</reference>
<evidence type="ECO:0000259" key="1">
    <source>
        <dbReference type="Pfam" id="PF14493"/>
    </source>
</evidence>
<dbReference type="Gene3D" id="1.10.10.1390">
    <property type="entry name" value="ATP-dependent DNA helicase RecQ"/>
    <property type="match status" value="1"/>
</dbReference>
<dbReference type="eggNOG" id="COG4955">
    <property type="taxonomic scope" value="Bacteria"/>
</dbReference>
<dbReference type="RefSeq" id="WP_036834903.1">
    <property type="nucleotide sequence ID" value="NZ_AVPG01000017.1"/>
</dbReference>
<organism evidence="2 3">
    <name type="scientific">Pontibacillus litoralis JSM 072002</name>
    <dbReference type="NCBI Taxonomy" id="1385512"/>
    <lineage>
        <taxon>Bacteria</taxon>
        <taxon>Bacillati</taxon>
        <taxon>Bacillota</taxon>
        <taxon>Bacilli</taxon>
        <taxon>Bacillales</taxon>
        <taxon>Bacillaceae</taxon>
        <taxon>Pontibacillus</taxon>
    </lineage>
</organism>
<sequence>MFPLLLLHSIQQLQEERTLSAIHHIFIGKKSSQTFQDMHAYQLASFYGCYRTLKRSTIQEEVERLKRNGYVFENDEGRLQITQEGASYTQRHWHHYPFDYFGGKPYHSIDEVFSARLLLFIQTASNIAKGQRQFIPIEDNRHVLQWVKSFYATHQHDLTNVLNTLSDELYRILCSFPTEYAEIIVLRMTGFHRYGLSKEQLATKYGLTIHDISLLLTALNHYLLSNVVKQSTTYPMLYQFCRDGVRDIPLTKSGRQTRYWLLKGYSIDQITNIRHLKRSTIEDHLIEIALADPTFSISRFIPEEAVKHISQTANQLKTNKLKKIRESLDEDYSYFQIRLVLASLTKGNLK</sequence>
<accession>A0A0A5G4G5</accession>
<protein>
    <recommendedName>
        <fullName evidence="1">Helicase Helix-turn-helix domain-containing protein</fullName>
    </recommendedName>
</protein>
<proteinExistence type="predicted"/>
<gene>
    <name evidence="2" type="ORF">N784_06130</name>
</gene>
<dbReference type="PIRSF" id="PIRSF021350">
    <property type="entry name" value="UCP021350"/>
    <property type="match status" value="1"/>
</dbReference>
<dbReference type="Proteomes" id="UP000030401">
    <property type="component" value="Unassembled WGS sequence"/>
</dbReference>
<dbReference type="AlphaFoldDB" id="A0A0A5G4G5"/>
<dbReference type="InterPro" id="IPR008308">
    <property type="entry name" value="YpbB-like"/>
</dbReference>
<dbReference type="STRING" id="1385512.N784_06130"/>
<evidence type="ECO:0000313" key="3">
    <source>
        <dbReference type="Proteomes" id="UP000030401"/>
    </source>
</evidence>
<keyword evidence="3" id="KW-1185">Reference proteome</keyword>
<comment type="caution">
    <text evidence="2">The sequence shown here is derived from an EMBL/GenBank/DDBJ whole genome shotgun (WGS) entry which is preliminary data.</text>
</comment>
<evidence type="ECO:0000313" key="2">
    <source>
        <dbReference type="EMBL" id="KGX86013.1"/>
    </source>
</evidence>
<dbReference type="Pfam" id="PF14493">
    <property type="entry name" value="HTH_40"/>
    <property type="match status" value="1"/>
</dbReference>
<dbReference type="InterPro" id="IPR029491">
    <property type="entry name" value="Helicase_HTH"/>
</dbReference>
<feature type="domain" description="Helicase Helix-turn-helix" evidence="1">
    <location>
        <begin position="256"/>
        <end position="341"/>
    </location>
</feature>